<feature type="transmembrane region" description="Helical" evidence="1">
    <location>
        <begin position="32"/>
        <end position="50"/>
    </location>
</feature>
<keyword evidence="1" id="KW-1133">Transmembrane helix</keyword>
<dbReference type="Proteomes" id="UP000655208">
    <property type="component" value="Unassembled WGS sequence"/>
</dbReference>
<comment type="caution">
    <text evidence="2">The sequence shown here is derived from an EMBL/GenBank/DDBJ whole genome shotgun (WGS) entry which is preliminary data.</text>
</comment>
<protein>
    <recommendedName>
        <fullName evidence="4">CbtB-domain containing protein</fullName>
    </recommendedName>
</protein>
<reference evidence="2" key="1">
    <citation type="journal article" date="2014" name="Int. J. Syst. Evol. Microbiol.">
        <title>Complete genome sequence of Corynebacterium casei LMG S-19264T (=DSM 44701T), isolated from a smear-ripened cheese.</title>
        <authorList>
            <consortium name="US DOE Joint Genome Institute (JGI-PGF)"/>
            <person name="Walter F."/>
            <person name="Albersmeier A."/>
            <person name="Kalinowski J."/>
            <person name="Ruckert C."/>
        </authorList>
    </citation>
    <scope>NUCLEOTIDE SEQUENCE</scope>
    <source>
        <strain evidence="2">CGMCC 4.7308</strain>
    </source>
</reference>
<name>A0A917W974_9ACTN</name>
<keyword evidence="3" id="KW-1185">Reference proteome</keyword>
<sequence length="81" mass="8557">MTAIPFSPPASALPATAVPAVPALPVLPLRQALPWLFFAGVLLLLALYFVSAEQGAVSVFSGTGVHEWVHDARHLLGFPCH</sequence>
<dbReference type="Pfam" id="PF09489">
    <property type="entry name" value="CbtB"/>
    <property type="match status" value="1"/>
</dbReference>
<evidence type="ECO:0008006" key="4">
    <source>
        <dbReference type="Google" id="ProtNLM"/>
    </source>
</evidence>
<evidence type="ECO:0000313" key="2">
    <source>
        <dbReference type="EMBL" id="GGL85183.1"/>
    </source>
</evidence>
<keyword evidence="1" id="KW-0472">Membrane</keyword>
<reference evidence="2" key="2">
    <citation type="submission" date="2020-09" db="EMBL/GenBank/DDBJ databases">
        <authorList>
            <person name="Sun Q."/>
            <person name="Zhou Y."/>
        </authorList>
    </citation>
    <scope>NUCLEOTIDE SEQUENCE</scope>
    <source>
        <strain evidence="2">CGMCC 4.7308</strain>
    </source>
</reference>
<dbReference type="AlphaFoldDB" id="A0A917W974"/>
<keyword evidence="1" id="KW-0812">Transmembrane</keyword>
<gene>
    <name evidence="2" type="ORF">GCM10011594_01030</name>
</gene>
<organism evidence="2 3">
    <name type="scientific">Nakamurella endophytica</name>
    <dbReference type="NCBI Taxonomy" id="1748367"/>
    <lineage>
        <taxon>Bacteria</taxon>
        <taxon>Bacillati</taxon>
        <taxon>Actinomycetota</taxon>
        <taxon>Actinomycetes</taxon>
        <taxon>Nakamurellales</taxon>
        <taxon>Nakamurellaceae</taxon>
        <taxon>Nakamurella</taxon>
    </lineage>
</organism>
<dbReference type="EMBL" id="BMNA01000001">
    <property type="protein sequence ID" value="GGL85183.1"/>
    <property type="molecule type" value="Genomic_DNA"/>
</dbReference>
<accession>A0A917W974</accession>
<evidence type="ECO:0000313" key="3">
    <source>
        <dbReference type="Proteomes" id="UP000655208"/>
    </source>
</evidence>
<dbReference type="InterPro" id="IPR012667">
    <property type="entry name" value="CbtB_put"/>
</dbReference>
<evidence type="ECO:0000256" key="1">
    <source>
        <dbReference type="SAM" id="Phobius"/>
    </source>
</evidence>
<proteinExistence type="predicted"/>